<evidence type="ECO:0000256" key="1">
    <source>
        <dbReference type="SAM" id="Phobius"/>
    </source>
</evidence>
<organism evidence="2 3">
    <name type="scientific">Aspergillus pseudocaelatus</name>
    <dbReference type="NCBI Taxonomy" id="1825620"/>
    <lineage>
        <taxon>Eukaryota</taxon>
        <taxon>Fungi</taxon>
        <taxon>Dikarya</taxon>
        <taxon>Ascomycota</taxon>
        <taxon>Pezizomycotina</taxon>
        <taxon>Eurotiomycetes</taxon>
        <taxon>Eurotiomycetidae</taxon>
        <taxon>Eurotiales</taxon>
        <taxon>Aspergillaceae</taxon>
        <taxon>Aspergillus</taxon>
        <taxon>Aspergillus subgen. Circumdati</taxon>
    </lineage>
</organism>
<dbReference type="Proteomes" id="UP000325395">
    <property type="component" value="Unassembled WGS sequence"/>
</dbReference>
<keyword evidence="3" id="KW-1185">Reference proteome</keyword>
<proteinExistence type="predicted"/>
<evidence type="ECO:0000313" key="3">
    <source>
        <dbReference type="Proteomes" id="UP000325395"/>
    </source>
</evidence>
<keyword evidence="1" id="KW-0812">Transmembrane</keyword>
<feature type="transmembrane region" description="Helical" evidence="1">
    <location>
        <begin position="12"/>
        <end position="30"/>
    </location>
</feature>
<name>A0ABQ6WPQ2_9EURO</name>
<evidence type="ECO:0000313" key="2">
    <source>
        <dbReference type="EMBL" id="KAE8419100.1"/>
    </source>
</evidence>
<accession>A0ABQ6WPQ2</accession>
<keyword evidence="1" id="KW-0472">Membrane</keyword>
<sequence>MGDFLLYMILDVLWWFGYPYVRYINLWWGLRGSLPYRFIKPRIFIFLNMTR</sequence>
<reference evidence="2 3" key="1">
    <citation type="submission" date="2019-04" db="EMBL/GenBank/DDBJ databases">
        <authorList>
            <consortium name="DOE Joint Genome Institute"/>
            <person name="Mondo S."/>
            <person name="Kjaerbolling I."/>
            <person name="Vesth T."/>
            <person name="Frisvad J.C."/>
            <person name="Nybo J.L."/>
            <person name="Theobald S."/>
            <person name="Kildgaard S."/>
            <person name="Isbrandt T."/>
            <person name="Kuo A."/>
            <person name="Sato A."/>
            <person name="Lyhne E.K."/>
            <person name="Kogle M.E."/>
            <person name="Wiebenga A."/>
            <person name="Kun R.S."/>
            <person name="Lubbers R.J."/>
            <person name="Makela M.R."/>
            <person name="Barry K."/>
            <person name="Chovatia M."/>
            <person name="Clum A."/>
            <person name="Daum C."/>
            <person name="Haridas S."/>
            <person name="He G."/>
            <person name="LaButti K."/>
            <person name="Lipzen A."/>
            <person name="Riley R."/>
            <person name="Salamov A."/>
            <person name="Simmons B.A."/>
            <person name="Magnuson J.K."/>
            <person name="Henrissat B."/>
            <person name="Mortensen U.H."/>
            <person name="Larsen T.O."/>
            <person name="Devries R.P."/>
            <person name="Grigoriev I.V."/>
            <person name="Machida M."/>
            <person name="Baker S.E."/>
            <person name="Andersen M.R."/>
            <person name="Cantor M.N."/>
            <person name="Hua S.X."/>
        </authorList>
    </citation>
    <scope>NUCLEOTIDE SEQUENCE [LARGE SCALE GENOMIC DNA]</scope>
    <source>
        <strain evidence="2 3">CBS 117616</strain>
    </source>
</reference>
<dbReference type="EMBL" id="ML735720">
    <property type="protein sequence ID" value="KAE8419100.1"/>
    <property type="molecule type" value="Genomic_DNA"/>
</dbReference>
<gene>
    <name evidence="2" type="ORF">BDV36DRAFT_252496</name>
</gene>
<protein>
    <submittedName>
        <fullName evidence="2">Uncharacterized protein</fullName>
    </submittedName>
</protein>
<keyword evidence="1" id="KW-1133">Transmembrane helix</keyword>